<feature type="region of interest" description="Disordered" evidence="1">
    <location>
        <begin position="190"/>
        <end position="250"/>
    </location>
</feature>
<feature type="domain" description="F5/8 type C" evidence="2">
    <location>
        <begin position="36"/>
        <end position="179"/>
    </location>
</feature>
<keyword evidence="4" id="KW-1185">Reference proteome</keyword>
<dbReference type="SMART" id="SM00231">
    <property type="entry name" value="FA58C"/>
    <property type="match status" value="1"/>
</dbReference>
<name>A7RUB8_NEMVE</name>
<accession>A7RUB8</accession>
<organism evidence="3 4">
    <name type="scientific">Nematostella vectensis</name>
    <name type="common">Starlet sea anemone</name>
    <dbReference type="NCBI Taxonomy" id="45351"/>
    <lineage>
        <taxon>Eukaryota</taxon>
        <taxon>Metazoa</taxon>
        <taxon>Cnidaria</taxon>
        <taxon>Anthozoa</taxon>
        <taxon>Hexacorallia</taxon>
        <taxon>Actiniaria</taxon>
        <taxon>Edwardsiidae</taxon>
        <taxon>Nematostella</taxon>
    </lineage>
</organism>
<dbReference type="PROSITE" id="PS50022">
    <property type="entry name" value="FA58C_3"/>
    <property type="match status" value="1"/>
</dbReference>
<dbReference type="SUPFAM" id="SSF55961">
    <property type="entry name" value="Bet v1-like"/>
    <property type="match status" value="1"/>
</dbReference>
<feature type="compositionally biased region" description="Basic and acidic residues" evidence="1">
    <location>
        <begin position="216"/>
        <end position="243"/>
    </location>
</feature>
<dbReference type="Pfam" id="PF00754">
    <property type="entry name" value="F5_F8_type_C"/>
    <property type="match status" value="1"/>
</dbReference>
<evidence type="ECO:0000313" key="3">
    <source>
        <dbReference type="EMBL" id="EDO44993.1"/>
    </source>
</evidence>
<reference evidence="3 4" key="1">
    <citation type="journal article" date="2007" name="Science">
        <title>Sea anemone genome reveals ancestral eumetazoan gene repertoire and genomic organization.</title>
        <authorList>
            <person name="Putnam N.H."/>
            <person name="Srivastava M."/>
            <person name="Hellsten U."/>
            <person name="Dirks B."/>
            <person name="Chapman J."/>
            <person name="Salamov A."/>
            <person name="Terry A."/>
            <person name="Shapiro H."/>
            <person name="Lindquist E."/>
            <person name="Kapitonov V.V."/>
            <person name="Jurka J."/>
            <person name="Genikhovich G."/>
            <person name="Grigoriev I.V."/>
            <person name="Lucas S.M."/>
            <person name="Steele R.E."/>
            <person name="Finnerty J.R."/>
            <person name="Technau U."/>
            <person name="Martindale M.Q."/>
            <person name="Rokhsar D.S."/>
        </authorList>
    </citation>
    <scope>NUCLEOTIDE SEQUENCE [LARGE SCALE GENOMIC DNA]</scope>
    <source>
        <strain evidence="4">CH2 X CH6</strain>
    </source>
</reference>
<dbReference type="InterPro" id="IPR008979">
    <property type="entry name" value="Galactose-bd-like_sf"/>
</dbReference>
<dbReference type="HOGENOM" id="CLU_359148_0_0_1"/>
<evidence type="ECO:0000256" key="1">
    <source>
        <dbReference type="SAM" id="MobiDB-lite"/>
    </source>
</evidence>
<dbReference type="eggNOG" id="KOG1094">
    <property type="taxonomic scope" value="Eukaryota"/>
</dbReference>
<feature type="region of interest" description="Disordered" evidence="1">
    <location>
        <begin position="401"/>
        <end position="447"/>
    </location>
</feature>
<feature type="compositionally biased region" description="Polar residues" evidence="1">
    <location>
        <begin position="415"/>
        <end position="439"/>
    </location>
</feature>
<gene>
    <name evidence="3" type="ORF">NEMVEDRAFT_v1g240756</name>
</gene>
<sequence>MGTSQSSYVVSPTKLHTTRLCFKYNLSPLKTMDEKEEDPPLGMQTCAIPPYCITSSSCADATPAYLARLHGAHAWCAGDPTDCFIEVDLQTVHHVTAVATQGNPSGNHDYVMRYKVQYSEDGETWCYYTQGDQEELDANSDHCSAVKRVLEPAISARYVRVCPTVWFQWPCLRLELYGRPVIDKPSEELTKTAGLQTQQENDEKEIRGQGENSLPGEDKASSIDGKKEDLNEEENKMNKKEMRDEDLESPMSDIEANSKVCYDSQRISDSGLQQIRGPALASDDFRRLLEVKKRLEFEAELRTLQEEKKVDFVLRRKKKKVTYDLDSPDLFNVPRRVYTEMWGGDSPGESVERIDKSVTDDKPMIERGNVGAPLANLDDEDLEPARRTVITIRTVFTISNTQQSPTENGEKRETSFIQPVSADTSYVESEDSPFTNGYDEQSRPSRASCAHLHATDPAAQTAMESSFHERLDSIESEGMSPLDLRRFSGLDLLQTPLNAVSDDDIERLIAWEDEALTGWHRVKKSRDLEICRGQAVDGGPPIIKVSSHTYGVLSIATMTLRHISYDQARRRIMNWDVRMEWDKTFDDVIILDRTYHFNVIHCSIKRQGLTLAILEDIDPDEPYHACVWKVTDFPDYQPASPCKMLKYETMMSGLVIRPIDNGSQSSKVTLLCQNNDSLIIFFRRNKLIHVFKNLSIRNLLDALNLNASNNFQYSMRAYPHTATKNVILFTIASSVLIVVAPRSSAFLQVQASCLVSVIKGVHVFTAKLKKFCCIFTYSPR</sequence>
<evidence type="ECO:0000313" key="4">
    <source>
        <dbReference type="Proteomes" id="UP000001593"/>
    </source>
</evidence>
<dbReference type="PANTHER" id="PTHR24543">
    <property type="entry name" value="MULTICOPPER OXIDASE-RELATED"/>
    <property type="match status" value="1"/>
</dbReference>
<dbReference type="EMBL" id="DS469539">
    <property type="protein sequence ID" value="EDO44993.1"/>
    <property type="molecule type" value="Genomic_DNA"/>
</dbReference>
<dbReference type="AlphaFoldDB" id="A7RUB8"/>
<evidence type="ECO:0000259" key="2">
    <source>
        <dbReference type="PROSITE" id="PS50022"/>
    </source>
</evidence>
<dbReference type="Gene3D" id="3.30.530.20">
    <property type="match status" value="1"/>
</dbReference>
<dbReference type="PROSITE" id="PS01285">
    <property type="entry name" value="FA58C_1"/>
    <property type="match status" value="1"/>
</dbReference>
<dbReference type="OMA" id="FQWPCLR"/>
<protein>
    <recommendedName>
        <fullName evidence="2">F5/8 type C domain-containing protein</fullName>
    </recommendedName>
</protein>
<dbReference type="InterPro" id="IPR000421">
    <property type="entry name" value="FA58C"/>
</dbReference>
<proteinExistence type="predicted"/>
<dbReference type="InParanoid" id="A7RUB8"/>
<dbReference type="InterPro" id="IPR023393">
    <property type="entry name" value="START-like_dom_sf"/>
</dbReference>
<dbReference type="Gene3D" id="2.60.120.260">
    <property type="entry name" value="Galactose-binding domain-like"/>
    <property type="match status" value="1"/>
</dbReference>
<dbReference type="PANTHER" id="PTHR24543:SF335">
    <property type="entry name" value="EGF-LIKE REPEAT AND DISCOIDIN I-LIKE DOMAIN-CONTAINING PROTEIN 3"/>
    <property type="match status" value="1"/>
</dbReference>
<dbReference type="SUPFAM" id="SSF49785">
    <property type="entry name" value="Galactose-binding domain-like"/>
    <property type="match status" value="1"/>
</dbReference>
<dbReference type="Proteomes" id="UP000001593">
    <property type="component" value="Unassembled WGS sequence"/>
</dbReference>
<dbReference type="CDD" id="cd00057">
    <property type="entry name" value="FA58C"/>
    <property type="match status" value="1"/>
</dbReference>